<feature type="region of interest" description="Disordered" evidence="1">
    <location>
        <begin position="1"/>
        <end position="33"/>
    </location>
</feature>
<proteinExistence type="predicted"/>
<dbReference type="EMBL" id="JABXBU010000003">
    <property type="protein sequence ID" value="KAF8792327.1"/>
    <property type="molecule type" value="Genomic_DNA"/>
</dbReference>
<protein>
    <submittedName>
        <fullName evidence="2">Uncharacterized protein</fullName>
    </submittedName>
</protein>
<gene>
    <name evidence="2" type="ORF">HNY73_003937</name>
</gene>
<evidence type="ECO:0000313" key="3">
    <source>
        <dbReference type="Proteomes" id="UP000807504"/>
    </source>
</evidence>
<name>A0A8T0FMA0_ARGBR</name>
<dbReference type="Proteomes" id="UP000807504">
    <property type="component" value="Unassembled WGS sequence"/>
</dbReference>
<reference evidence="2" key="2">
    <citation type="submission" date="2020-06" db="EMBL/GenBank/DDBJ databases">
        <authorList>
            <person name="Sheffer M."/>
        </authorList>
    </citation>
    <scope>NUCLEOTIDE SEQUENCE</scope>
</reference>
<evidence type="ECO:0000313" key="2">
    <source>
        <dbReference type="EMBL" id="KAF8792327.1"/>
    </source>
</evidence>
<accession>A0A8T0FMA0</accession>
<keyword evidence="3" id="KW-1185">Reference proteome</keyword>
<feature type="compositionally biased region" description="Basic and acidic residues" evidence="1">
    <location>
        <begin position="18"/>
        <end position="28"/>
    </location>
</feature>
<comment type="caution">
    <text evidence="2">The sequence shown here is derived from an EMBL/GenBank/DDBJ whole genome shotgun (WGS) entry which is preliminary data.</text>
</comment>
<sequence>MIPSIPSARYPAKRGRTWKKEEWSDQRNGRRPMMLRSCARPNHITLGSSVDPSLQSFDQMPIHVSQLRTGIKPSKRVH</sequence>
<dbReference type="AlphaFoldDB" id="A0A8T0FMA0"/>
<evidence type="ECO:0000256" key="1">
    <source>
        <dbReference type="SAM" id="MobiDB-lite"/>
    </source>
</evidence>
<organism evidence="2 3">
    <name type="scientific">Argiope bruennichi</name>
    <name type="common">Wasp spider</name>
    <name type="synonym">Aranea bruennichi</name>
    <dbReference type="NCBI Taxonomy" id="94029"/>
    <lineage>
        <taxon>Eukaryota</taxon>
        <taxon>Metazoa</taxon>
        <taxon>Ecdysozoa</taxon>
        <taxon>Arthropoda</taxon>
        <taxon>Chelicerata</taxon>
        <taxon>Arachnida</taxon>
        <taxon>Araneae</taxon>
        <taxon>Araneomorphae</taxon>
        <taxon>Entelegynae</taxon>
        <taxon>Araneoidea</taxon>
        <taxon>Araneidae</taxon>
        <taxon>Argiope</taxon>
    </lineage>
</organism>
<reference evidence="2" key="1">
    <citation type="journal article" date="2020" name="bioRxiv">
        <title>Chromosome-level reference genome of the European wasp spider Argiope bruennichi: a resource for studies on range expansion and evolutionary adaptation.</title>
        <authorList>
            <person name="Sheffer M.M."/>
            <person name="Hoppe A."/>
            <person name="Krehenwinkel H."/>
            <person name="Uhl G."/>
            <person name="Kuss A.W."/>
            <person name="Jensen L."/>
            <person name="Jensen C."/>
            <person name="Gillespie R.G."/>
            <person name="Hoff K.J."/>
            <person name="Prost S."/>
        </authorList>
    </citation>
    <scope>NUCLEOTIDE SEQUENCE</scope>
</reference>